<dbReference type="Pfam" id="PF01636">
    <property type="entry name" value="APH"/>
    <property type="match status" value="1"/>
</dbReference>
<reference evidence="2 3" key="1">
    <citation type="journal article" date="2024" name="J Genomics">
        <title>Draft genome sequencing and assembly of Favolaschia claudopus CIRM-BRFM 2984 isolated from oak limbs.</title>
        <authorList>
            <person name="Navarro D."/>
            <person name="Drula E."/>
            <person name="Chaduli D."/>
            <person name="Cazenave R."/>
            <person name="Ahrendt S."/>
            <person name="Wang J."/>
            <person name="Lipzen A."/>
            <person name="Daum C."/>
            <person name="Barry K."/>
            <person name="Grigoriev I.V."/>
            <person name="Favel A."/>
            <person name="Rosso M.N."/>
            <person name="Martin F."/>
        </authorList>
    </citation>
    <scope>NUCLEOTIDE SEQUENCE [LARGE SCALE GENOMIC DNA]</scope>
    <source>
        <strain evidence="2 3">CIRM-BRFM 2984</strain>
    </source>
</reference>
<dbReference type="AlphaFoldDB" id="A0AAW0DU34"/>
<dbReference type="Gene3D" id="3.90.1200.10">
    <property type="match status" value="1"/>
</dbReference>
<evidence type="ECO:0000313" key="3">
    <source>
        <dbReference type="Proteomes" id="UP001362999"/>
    </source>
</evidence>
<evidence type="ECO:0000313" key="2">
    <source>
        <dbReference type="EMBL" id="KAK7055385.1"/>
    </source>
</evidence>
<feature type="domain" description="Aminoglycoside phosphotransferase" evidence="1">
    <location>
        <begin position="74"/>
        <end position="247"/>
    </location>
</feature>
<evidence type="ECO:0000259" key="1">
    <source>
        <dbReference type="Pfam" id="PF01636"/>
    </source>
</evidence>
<name>A0AAW0DU34_9AGAR</name>
<keyword evidence="3" id="KW-1185">Reference proteome</keyword>
<sequence length="323" mass="36737">MNSDASIDFKSLSVDNEASRAALDDIVTSQTPDPIKYLQEVLSACGLPFPTPDELAILRPGKEQGRQAVFSIAKKWIVRIFELHEGYKQPASFLWRLLKELEHRGAPCERIRFYGTLSTNESLHYTVTEYFDGVALTHELCTLPQVREQIVALYRHLGEISVRDTVATVEEYMRPRLELLQRKLSGLSPDIIKQVGQLSPLSELSVFRMLLSHRDLAPENIIARFGPSVNDCESMTLAVIDWEFAAYVPEFHVVLQMGNESGRELWGEDFLHRIGLGKSYPERILWTESLCMLAEDYEQCGALEFEAEVKVVIRGWESIEVFG</sequence>
<organism evidence="2 3">
    <name type="scientific">Favolaschia claudopus</name>
    <dbReference type="NCBI Taxonomy" id="2862362"/>
    <lineage>
        <taxon>Eukaryota</taxon>
        <taxon>Fungi</taxon>
        <taxon>Dikarya</taxon>
        <taxon>Basidiomycota</taxon>
        <taxon>Agaricomycotina</taxon>
        <taxon>Agaricomycetes</taxon>
        <taxon>Agaricomycetidae</taxon>
        <taxon>Agaricales</taxon>
        <taxon>Marasmiineae</taxon>
        <taxon>Mycenaceae</taxon>
        <taxon>Favolaschia</taxon>
    </lineage>
</organism>
<comment type="caution">
    <text evidence="2">The sequence shown here is derived from an EMBL/GenBank/DDBJ whole genome shotgun (WGS) entry which is preliminary data.</text>
</comment>
<dbReference type="InterPro" id="IPR011009">
    <property type="entry name" value="Kinase-like_dom_sf"/>
</dbReference>
<gene>
    <name evidence="2" type="ORF">R3P38DRAFT_3564194</name>
</gene>
<accession>A0AAW0DU34</accession>
<dbReference type="EMBL" id="JAWWNJ010000005">
    <property type="protein sequence ID" value="KAK7055385.1"/>
    <property type="molecule type" value="Genomic_DNA"/>
</dbReference>
<protein>
    <recommendedName>
        <fullName evidence="1">Aminoglycoside phosphotransferase domain-containing protein</fullName>
    </recommendedName>
</protein>
<dbReference type="Proteomes" id="UP001362999">
    <property type="component" value="Unassembled WGS sequence"/>
</dbReference>
<dbReference type="SUPFAM" id="SSF56112">
    <property type="entry name" value="Protein kinase-like (PK-like)"/>
    <property type="match status" value="1"/>
</dbReference>
<proteinExistence type="predicted"/>
<dbReference type="InterPro" id="IPR002575">
    <property type="entry name" value="Aminoglycoside_PTrfase"/>
</dbReference>